<evidence type="ECO:0000256" key="3">
    <source>
        <dbReference type="ARBA" id="ARBA00005336"/>
    </source>
</evidence>
<dbReference type="GO" id="GO:0030245">
    <property type="term" value="P:cellulose catabolic process"/>
    <property type="evidence" value="ECO:0007669"/>
    <property type="project" value="UniProtKB-KW"/>
</dbReference>
<dbReference type="Pfam" id="PF14310">
    <property type="entry name" value="Fn3-like"/>
    <property type="match status" value="1"/>
</dbReference>
<evidence type="ECO:0000256" key="8">
    <source>
        <dbReference type="ARBA" id="ARBA00023277"/>
    </source>
</evidence>
<comment type="caution">
    <text evidence="16">The sequence shown here is derived from an EMBL/GenBank/DDBJ whole genome shotgun (WGS) entry which is preliminary data.</text>
</comment>
<evidence type="ECO:0000256" key="10">
    <source>
        <dbReference type="ARBA" id="ARBA00023326"/>
    </source>
</evidence>
<evidence type="ECO:0000256" key="2">
    <source>
        <dbReference type="ARBA" id="ARBA00004987"/>
    </source>
</evidence>
<dbReference type="EMBL" id="JAVRRL010000094">
    <property type="protein sequence ID" value="KAK5108142.1"/>
    <property type="molecule type" value="Genomic_DNA"/>
</dbReference>
<dbReference type="Pfam" id="PF07691">
    <property type="entry name" value="PA14"/>
    <property type="match status" value="1"/>
</dbReference>
<dbReference type="Proteomes" id="UP001310890">
    <property type="component" value="Unassembled WGS sequence"/>
</dbReference>
<keyword evidence="6" id="KW-0136">Cellulose degradation</keyword>
<dbReference type="SUPFAM" id="SSF51445">
    <property type="entry name" value="(Trans)glycosidases"/>
    <property type="match status" value="1"/>
</dbReference>
<gene>
    <name evidence="16" type="ORF">LTR62_008738</name>
</gene>
<evidence type="ECO:0000256" key="1">
    <source>
        <dbReference type="ARBA" id="ARBA00000448"/>
    </source>
</evidence>
<dbReference type="InterPro" id="IPR036962">
    <property type="entry name" value="Glyco_hydro_3_N_sf"/>
</dbReference>
<evidence type="ECO:0000256" key="14">
    <source>
        <dbReference type="ARBA" id="ARBA00041809"/>
    </source>
</evidence>
<evidence type="ECO:0000256" key="9">
    <source>
        <dbReference type="ARBA" id="ARBA00023295"/>
    </source>
</evidence>
<dbReference type="Pfam" id="PF01915">
    <property type="entry name" value="Glyco_hydro_3_C"/>
    <property type="match status" value="1"/>
</dbReference>
<dbReference type="InterPro" id="IPR036881">
    <property type="entry name" value="Glyco_hydro_3_C_sf"/>
</dbReference>
<dbReference type="InterPro" id="IPR013783">
    <property type="entry name" value="Ig-like_fold"/>
</dbReference>
<dbReference type="Gene3D" id="3.20.20.300">
    <property type="entry name" value="Glycoside hydrolase, family 3, N-terminal domain"/>
    <property type="match status" value="1"/>
</dbReference>
<keyword evidence="9" id="KW-0326">Glycosidase</keyword>
<organism evidence="16 17">
    <name type="scientific">Meristemomyces frigidus</name>
    <dbReference type="NCBI Taxonomy" id="1508187"/>
    <lineage>
        <taxon>Eukaryota</taxon>
        <taxon>Fungi</taxon>
        <taxon>Dikarya</taxon>
        <taxon>Ascomycota</taxon>
        <taxon>Pezizomycotina</taxon>
        <taxon>Dothideomycetes</taxon>
        <taxon>Dothideomycetidae</taxon>
        <taxon>Mycosphaerellales</taxon>
        <taxon>Teratosphaeriaceae</taxon>
        <taxon>Meristemomyces</taxon>
    </lineage>
</organism>
<evidence type="ECO:0000256" key="13">
    <source>
        <dbReference type="ARBA" id="ARBA00041603"/>
    </source>
</evidence>
<feature type="domain" description="PA14" evidence="15">
    <location>
        <begin position="400"/>
        <end position="573"/>
    </location>
</feature>
<dbReference type="GO" id="GO:0008422">
    <property type="term" value="F:beta-glucosidase activity"/>
    <property type="evidence" value="ECO:0007669"/>
    <property type="project" value="UniProtKB-EC"/>
</dbReference>
<dbReference type="PANTHER" id="PTHR42715">
    <property type="entry name" value="BETA-GLUCOSIDASE"/>
    <property type="match status" value="1"/>
</dbReference>
<dbReference type="PROSITE" id="PS51820">
    <property type="entry name" value="PA14"/>
    <property type="match status" value="1"/>
</dbReference>
<comment type="catalytic activity">
    <reaction evidence="1">
        <text>Hydrolysis of terminal, non-reducing beta-D-glucosyl residues with release of beta-D-glucose.</text>
        <dbReference type="EC" id="3.2.1.21"/>
    </reaction>
</comment>
<comment type="pathway">
    <text evidence="2">Glycan metabolism; cellulose degradation.</text>
</comment>
<evidence type="ECO:0000256" key="12">
    <source>
        <dbReference type="ARBA" id="ARBA00041279"/>
    </source>
</evidence>
<sequence>MASIDVEDVLSKLTLDEKISLLAGKDFWHTVDIPKHGIPSLRTSDGPNGVRGTRVFNGVPAACFPCGTALVATWNQELLLEAGKLMGEEAKAKGAHILLGPCINMQRSPLGGRGFESISEDPVLAGISAAALTNGIQFTGVLATIKHFVTNDQEHERTAVNSIVTERALREIDLLPFQIAVRDANPRLFMTAYNQLNGTHVNENKHMLQGILRGEWGWKGAVMSDWFGTYSTHSAINAGLDLEMPGPTRWRGGLLAHLVSSRRVATHILDERVRNMLELVNECAASGVKENQKEGRMDTRETASLLRKLAGESILLVKNEGDVLPLAMDKKVLLIGPNAKTSVFCGGGSSSMAPYYAISPWEGVEAAVTDKSQMEYAVGCYSHKELPLVSNQFTLGPGSRSKHGLTFRAYNDAPGPGPGLEGRCRPTSEEKAAPVEELELDSALAMFMDYDNPKLKSKTWYATVDGYFTPDRSGDYELGLCIYGSGQLFVDGELIVDNTKNQRQGTVFYGCGSVEEKGTVALEKGKTYHVQLEFGSAPLSTLDGDGIVRFGGGGFRVGGAWLRSMDETIVEAVELAKSVEEVVICAGLNGDWEGEGADRVDMKLPGRMDDLIAAVAAANPKTIVVMQTGTPVEVPWFNSVAGFLQAWYGGNETGNAIADVLFGTVNPSGRSSLSWPVRVEDNPAFYNYRSEGGRVLYGEDVYIGYRHYETVKRDVRIPFGYGLSHTTFSLSKLSVEKIEGAVEVESRLRISVTVTNTGSRDGQNVIQIFILPTAPGIRRPPRELKGFTKVFVPAGGAVEACVEIELKYAVSYWDGIRGAWVMERGAYGIEVLDGVGREEGVLKGSVEVAGSAWWNGL</sequence>
<evidence type="ECO:0000256" key="6">
    <source>
        <dbReference type="ARBA" id="ARBA00023001"/>
    </source>
</evidence>
<dbReference type="InterPro" id="IPR050288">
    <property type="entry name" value="Cellulose_deg_GH3"/>
</dbReference>
<name>A0AAN7YGZ6_9PEZI</name>
<evidence type="ECO:0000256" key="5">
    <source>
        <dbReference type="ARBA" id="ARBA00022801"/>
    </source>
</evidence>
<keyword evidence="8" id="KW-0119">Carbohydrate metabolism</keyword>
<dbReference type="SMART" id="SM01217">
    <property type="entry name" value="Fn3_like"/>
    <property type="match status" value="1"/>
</dbReference>
<keyword evidence="7" id="KW-0325">Glycoprotein</keyword>
<evidence type="ECO:0000313" key="17">
    <source>
        <dbReference type="Proteomes" id="UP001310890"/>
    </source>
</evidence>
<dbReference type="SMART" id="SM00758">
    <property type="entry name" value="PA14"/>
    <property type="match status" value="1"/>
</dbReference>
<dbReference type="PRINTS" id="PR00133">
    <property type="entry name" value="GLHYDRLASE3"/>
</dbReference>
<dbReference type="InterPro" id="IPR011658">
    <property type="entry name" value="PA14_dom"/>
</dbReference>
<protein>
    <recommendedName>
        <fullName evidence="11">Probable beta-glucosidase I</fullName>
        <ecNumber evidence="4">3.2.1.21</ecNumber>
    </recommendedName>
    <alternativeName>
        <fullName evidence="12">Beta-D-glucoside glucohydrolase I</fullName>
    </alternativeName>
    <alternativeName>
        <fullName evidence="13">Cellobiase I</fullName>
    </alternativeName>
    <alternativeName>
        <fullName evidence="14">Gentiobiase I</fullName>
    </alternativeName>
</protein>
<keyword evidence="10" id="KW-0624">Polysaccharide degradation</keyword>
<evidence type="ECO:0000256" key="11">
    <source>
        <dbReference type="ARBA" id="ARBA00039569"/>
    </source>
</evidence>
<dbReference type="InterPro" id="IPR001764">
    <property type="entry name" value="Glyco_hydro_3_N"/>
</dbReference>
<evidence type="ECO:0000259" key="15">
    <source>
        <dbReference type="PROSITE" id="PS51820"/>
    </source>
</evidence>
<dbReference type="Gene3D" id="2.60.120.260">
    <property type="entry name" value="Galactose-binding domain-like"/>
    <property type="match status" value="1"/>
</dbReference>
<dbReference type="AlphaFoldDB" id="A0AAN7YGZ6"/>
<reference evidence="16" key="1">
    <citation type="submission" date="2023-08" db="EMBL/GenBank/DDBJ databases">
        <title>Black Yeasts Isolated from many extreme environments.</title>
        <authorList>
            <person name="Coleine C."/>
            <person name="Stajich J.E."/>
            <person name="Selbmann L."/>
        </authorList>
    </citation>
    <scope>NUCLEOTIDE SEQUENCE</scope>
    <source>
        <strain evidence="16">CCFEE 5401</strain>
    </source>
</reference>
<dbReference type="InterPro" id="IPR002772">
    <property type="entry name" value="Glyco_hydro_3_C"/>
</dbReference>
<evidence type="ECO:0000256" key="7">
    <source>
        <dbReference type="ARBA" id="ARBA00023180"/>
    </source>
</evidence>
<dbReference type="PANTHER" id="PTHR42715:SF27">
    <property type="entry name" value="BETA-GLUCOSIDASE-RELATED"/>
    <property type="match status" value="1"/>
</dbReference>
<evidence type="ECO:0000256" key="4">
    <source>
        <dbReference type="ARBA" id="ARBA00012744"/>
    </source>
</evidence>
<dbReference type="FunFam" id="3.20.20.300:FF:000006">
    <property type="entry name" value="Beta-glucosidase H"/>
    <property type="match status" value="1"/>
</dbReference>
<proteinExistence type="inferred from homology"/>
<dbReference type="InterPro" id="IPR026891">
    <property type="entry name" value="Fn3-like"/>
</dbReference>
<dbReference type="InterPro" id="IPR037524">
    <property type="entry name" value="PA14/GLEYA"/>
</dbReference>
<dbReference type="SUPFAM" id="SSF52279">
    <property type="entry name" value="Beta-D-glucan exohydrolase, C-terminal domain"/>
    <property type="match status" value="1"/>
</dbReference>
<evidence type="ECO:0000313" key="16">
    <source>
        <dbReference type="EMBL" id="KAK5108142.1"/>
    </source>
</evidence>
<dbReference type="Gene3D" id="2.60.40.10">
    <property type="entry name" value="Immunoglobulins"/>
    <property type="match status" value="1"/>
</dbReference>
<dbReference type="Gene3D" id="3.40.50.1700">
    <property type="entry name" value="Glycoside hydrolase family 3 C-terminal domain"/>
    <property type="match status" value="1"/>
</dbReference>
<dbReference type="Pfam" id="PF00933">
    <property type="entry name" value="Glyco_hydro_3"/>
    <property type="match status" value="1"/>
</dbReference>
<dbReference type="InterPro" id="IPR017853">
    <property type="entry name" value="GH"/>
</dbReference>
<comment type="similarity">
    <text evidence="3">Belongs to the glycosyl hydrolase 3 family.</text>
</comment>
<keyword evidence="5" id="KW-0378">Hydrolase</keyword>
<dbReference type="EC" id="3.2.1.21" evidence="4"/>
<accession>A0AAN7YGZ6</accession>